<dbReference type="SUPFAM" id="SSF51658">
    <property type="entry name" value="Xylose isomerase-like"/>
    <property type="match status" value="1"/>
</dbReference>
<dbReference type="Gene3D" id="3.20.20.150">
    <property type="entry name" value="Divalent-metal-dependent TIM barrel enzymes"/>
    <property type="match status" value="1"/>
</dbReference>
<keyword evidence="2" id="KW-0413">Isomerase</keyword>
<dbReference type="Pfam" id="PF01261">
    <property type="entry name" value="AP_endonuc_2"/>
    <property type="match status" value="1"/>
</dbReference>
<evidence type="ECO:0000259" key="1">
    <source>
        <dbReference type="Pfam" id="PF01261"/>
    </source>
</evidence>
<dbReference type="AlphaFoldDB" id="A0A7S7NNE2"/>
<proteinExistence type="predicted"/>
<dbReference type="Proteomes" id="UP000593892">
    <property type="component" value="Chromosome"/>
</dbReference>
<evidence type="ECO:0000313" key="2">
    <source>
        <dbReference type="EMBL" id="QOY86823.1"/>
    </source>
</evidence>
<gene>
    <name evidence="2" type="ORF">IRI77_29185</name>
</gene>
<organism evidence="2 3">
    <name type="scientific">Paludibaculum fermentans</name>
    <dbReference type="NCBI Taxonomy" id="1473598"/>
    <lineage>
        <taxon>Bacteria</taxon>
        <taxon>Pseudomonadati</taxon>
        <taxon>Acidobacteriota</taxon>
        <taxon>Terriglobia</taxon>
        <taxon>Bryobacterales</taxon>
        <taxon>Bryobacteraceae</taxon>
        <taxon>Paludibaculum</taxon>
    </lineage>
</organism>
<feature type="domain" description="Xylose isomerase-like TIM barrel" evidence="1">
    <location>
        <begin position="126"/>
        <end position="260"/>
    </location>
</feature>
<dbReference type="InterPro" id="IPR013022">
    <property type="entry name" value="Xyl_isomerase-like_TIM-brl"/>
</dbReference>
<protein>
    <submittedName>
        <fullName evidence="2">Sugar phosphate isomerase/epimerase</fullName>
    </submittedName>
</protein>
<dbReference type="InterPro" id="IPR050312">
    <property type="entry name" value="IolE/XylAMocC-like"/>
</dbReference>
<sequence length="265" mass="29207">MTYTRRGLAQALSAGALCVPLMAGRRLKIGIGAYTYHAISTDAMIDQLRALKVTEIEMSRGEFMNFNKPPAELFGSFRSKIDAAGIRCVSYYAPTIKDKADLDGAIRFARILGCSNITGDPTGGVLKYVDERMSEEGMSFGIHNHYFKNRKFDYESPEDILRALDGLSETVGCTLDVGHIVSCGHDTVDAVRKLGPRLKLVHLKDIQARGGEVNVPLGQGLCRIPEVMKELHRIGFKGLIALEYEKDGDILDDVRRQIAAARKMA</sequence>
<dbReference type="GO" id="GO:0016853">
    <property type="term" value="F:isomerase activity"/>
    <property type="evidence" value="ECO:0007669"/>
    <property type="project" value="UniProtKB-KW"/>
</dbReference>
<dbReference type="RefSeq" id="WP_194448492.1">
    <property type="nucleotide sequence ID" value="NZ_CP063849.1"/>
</dbReference>
<evidence type="ECO:0000313" key="3">
    <source>
        <dbReference type="Proteomes" id="UP000593892"/>
    </source>
</evidence>
<keyword evidence="3" id="KW-1185">Reference proteome</keyword>
<accession>A0A7S7NNE2</accession>
<dbReference type="KEGG" id="pfer:IRI77_29185"/>
<dbReference type="PANTHER" id="PTHR12110">
    <property type="entry name" value="HYDROXYPYRUVATE ISOMERASE"/>
    <property type="match status" value="1"/>
</dbReference>
<reference evidence="2 3" key="1">
    <citation type="submission" date="2020-10" db="EMBL/GenBank/DDBJ databases">
        <title>Complete genome sequence of Paludibaculum fermentans P105T, a facultatively anaerobic acidobacterium capable of dissimilatory Fe(III) reduction.</title>
        <authorList>
            <person name="Dedysh S.N."/>
            <person name="Beletsky A.V."/>
            <person name="Kulichevskaya I.S."/>
            <person name="Mardanov A.V."/>
            <person name="Ravin N.V."/>
        </authorList>
    </citation>
    <scope>NUCLEOTIDE SEQUENCE [LARGE SCALE GENOMIC DNA]</scope>
    <source>
        <strain evidence="2 3">P105</strain>
    </source>
</reference>
<dbReference type="PANTHER" id="PTHR12110:SF41">
    <property type="entry name" value="INOSOSE DEHYDRATASE"/>
    <property type="match status" value="1"/>
</dbReference>
<dbReference type="EMBL" id="CP063849">
    <property type="protein sequence ID" value="QOY86823.1"/>
    <property type="molecule type" value="Genomic_DNA"/>
</dbReference>
<dbReference type="InterPro" id="IPR036237">
    <property type="entry name" value="Xyl_isomerase-like_sf"/>
</dbReference>
<name>A0A7S7NNE2_PALFE</name>